<evidence type="ECO:0000256" key="5">
    <source>
        <dbReference type="SAM" id="Phobius"/>
    </source>
</evidence>
<keyword evidence="5" id="KW-1133">Transmembrane helix</keyword>
<dbReference type="PANTHER" id="PTHR30222:SF17">
    <property type="entry name" value="SPERMIDINE_PUTRESCINE-BINDING PERIPLASMIC PROTEIN"/>
    <property type="match status" value="1"/>
</dbReference>
<keyword evidence="8" id="KW-1185">Reference proteome</keyword>
<dbReference type="AlphaFoldDB" id="A0A926EM39"/>
<evidence type="ECO:0000256" key="2">
    <source>
        <dbReference type="ARBA" id="ARBA00022448"/>
    </source>
</evidence>
<dbReference type="Gene3D" id="3.40.190.10">
    <property type="entry name" value="Periplasmic binding protein-like II"/>
    <property type="match status" value="2"/>
</dbReference>
<dbReference type="InterPro" id="IPR001188">
    <property type="entry name" value="Sperm_putr-bd"/>
</dbReference>
<accession>A0A926EM39</accession>
<name>A0A926EM39_9FIRM</name>
<evidence type="ECO:0000313" key="7">
    <source>
        <dbReference type="EMBL" id="MBC8585116.1"/>
    </source>
</evidence>
<evidence type="ECO:0000256" key="1">
    <source>
        <dbReference type="ARBA" id="ARBA00004418"/>
    </source>
</evidence>
<feature type="signal peptide" evidence="6">
    <location>
        <begin position="1"/>
        <end position="23"/>
    </location>
</feature>
<feature type="transmembrane region" description="Helical" evidence="5">
    <location>
        <begin position="374"/>
        <end position="393"/>
    </location>
</feature>
<organism evidence="7 8">
    <name type="scientific">Youxingia wuxianensis</name>
    <dbReference type="NCBI Taxonomy" id="2763678"/>
    <lineage>
        <taxon>Bacteria</taxon>
        <taxon>Bacillati</taxon>
        <taxon>Bacillota</taxon>
        <taxon>Clostridia</taxon>
        <taxon>Eubacteriales</taxon>
        <taxon>Oscillospiraceae</taxon>
        <taxon>Youxingia</taxon>
    </lineage>
</organism>
<gene>
    <name evidence="7" type="ORF">H8705_05920</name>
</gene>
<keyword evidence="5" id="KW-0812">Transmembrane</keyword>
<dbReference type="SUPFAM" id="SSF53850">
    <property type="entry name" value="Periplasmic binding protein-like II"/>
    <property type="match status" value="1"/>
</dbReference>
<sequence>MKKLLSLVLFVLACLYLAAPVFAQVEVDDPEYYTKFQGQNRSINVHNWGDYISDGSDEGMDVIKEFEELTGIKVNYTTFATNEELYARLKGGGALYDVVIPSDYMIARMINEGMLEKLNYENIPNAHYTMESFLNAQYDPTNEYSLPFMWGTVGIIYNTEVVDEEDLGSWDLLWNEKYMGEILMFNNPRDAFAIALNRLGYPMNPENKEQIREAAEDLKDQKLLVQAYVMDEIFDKMIGNEAAIAPYYAGDYLLILEDNPNIGFFTPETGTNRFVDAMVIPKGAKEKECAEMFLNFMMEPEVALANMEYIAYSTPNQGTYDLLDEETKENEVLYPSQELLDKTEFFVELPTELNLYMDQMWTEILSTDEQYSKWLIPIVMILAIVASITINLLRAYRKRKEKDYLQTMDQLRKQL</sequence>
<dbReference type="GO" id="GO:0015846">
    <property type="term" value="P:polyamine transport"/>
    <property type="evidence" value="ECO:0007669"/>
    <property type="project" value="InterPro"/>
</dbReference>
<dbReference type="PRINTS" id="PR00909">
    <property type="entry name" value="SPERMDNBNDNG"/>
</dbReference>
<dbReference type="CDD" id="cd13663">
    <property type="entry name" value="PBP2_PotD_PotF_like_2"/>
    <property type="match status" value="1"/>
</dbReference>
<comment type="caution">
    <text evidence="7">The sequence shown here is derived from an EMBL/GenBank/DDBJ whole genome shotgun (WGS) entry which is preliminary data.</text>
</comment>
<evidence type="ECO:0000256" key="4">
    <source>
        <dbReference type="ARBA" id="ARBA00022764"/>
    </source>
</evidence>
<dbReference type="Proteomes" id="UP000623678">
    <property type="component" value="Unassembled WGS sequence"/>
</dbReference>
<dbReference type="GO" id="GO:0019808">
    <property type="term" value="F:polyamine binding"/>
    <property type="evidence" value="ECO:0007669"/>
    <property type="project" value="InterPro"/>
</dbReference>
<keyword evidence="2" id="KW-0813">Transport</keyword>
<keyword evidence="4" id="KW-0574">Periplasm</keyword>
<evidence type="ECO:0000256" key="3">
    <source>
        <dbReference type="ARBA" id="ARBA00022729"/>
    </source>
</evidence>
<dbReference type="PANTHER" id="PTHR30222">
    <property type="entry name" value="SPERMIDINE/PUTRESCINE-BINDING PERIPLASMIC PROTEIN"/>
    <property type="match status" value="1"/>
</dbReference>
<proteinExistence type="predicted"/>
<dbReference type="InterPro" id="IPR006059">
    <property type="entry name" value="SBP"/>
</dbReference>
<evidence type="ECO:0000256" key="6">
    <source>
        <dbReference type="SAM" id="SignalP"/>
    </source>
</evidence>
<reference evidence="7" key="1">
    <citation type="submission" date="2020-08" db="EMBL/GenBank/DDBJ databases">
        <title>Genome public.</title>
        <authorList>
            <person name="Liu C."/>
            <person name="Sun Q."/>
        </authorList>
    </citation>
    <scope>NUCLEOTIDE SEQUENCE</scope>
    <source>
        <strain evidence="7">NSJ-64</strain>
    </source>
</reference>
<protein>
    <submittedName>
        <fullName evidence="7">ABC transporter substrate-binding protein</fullName>
    </submittedName>
</protein>
<dbReference type="RefSeq" id="WP_262394895.1">
    <property type="nucleotide sequence ID" value="NZ_JACRTD010000003.1"/>
</dbReference>
<comment type="subcellular location">
    <subcellularLocation>
        <location evidence="1">Periplasm</location>
    </subcellularLocation>
</comment>
<dbReference type="Pfam" id="PF13416">
    <property type="entry name" value="SBP_bac_8"/>
    <property type="match status" value="1"/>
</dbReference>
<evidence type="ECO:0000313" key="8">
    <source>
        <dbReference type="Proteomes" id="UP000623678"/>
    </source>
</evidence>
<keyword evidence="5" id="KW-0472">Membrane</keyword>
<feature type="chain" id="PRO_5037115109" evidence="6">
    <location>
        <begin position="24"/>
        <end position="415"/>
    </location>
</feature>
<keyword evidence="3 6" id="KW-0732">Signal</keyword>
<dbReference type="GO" id="GO:0042597">
    <property type="term" value="C:periplasmic space"/>
    <property type="evidence" value="ECO:0007669"/>
    <property type="project" value="UniProtKB-SubCell"/>
</dbReference>
<dbReference type="EMBL" id="JACRTD010000003">
    <property type="protein sequence ID" value="MBC8585116.1"/>
    <property type="molecule type" value="Genomic_DNA"/>
</dbReference>